<evidence type="ECO:0000256" key="4">
    <source>
        <dbReference type="PIRSR" id="PIRSR610905-2"/>
    </source>
</evidence>
<feature type="binding site" evidence="4">
    <location>
        <position position="181"/>
    </location>
    <ligand>
        <name>substrate</name>
    </ligand>
</feature>
<dbReference type="RefSeq" id="WP_151856512.1">
    <property type="nucleotide sequence ID" value="NZ_WCUG01000152.1"/>
</dbReference>
<sequence>MKTILTTLGVSLLVLAGCTGQKQAESNFIQENIDNAVAQETIQTDIIEKSGKILNPRTINKDGSIVYVPIDDWCSGFFPGNIWYTYELTGDKKWLPLAEKYTEALDSVQYLTWHHDVGFMVGCSYLNGYRFANKEEYKPVIIQTAKSLSTRFRPAAGVLQSWDADKGWQAQRGWKCPVIIDNMMNLELLFEASKLSGDSTYYNIAVKHADTTMKNHFRDDNSCYHVVDYDPVTGEVRKKQTAQGYADESAWARGQAWAIYGYTMCYRYTHDQKYL</sequence>
<name>A0A6I0K3I7_BACUN</name>
<proteinExistence type="inferred from homology"/>
<dbReference type="EMBL" id="WCUG01000152">
    <property type="protein sequence ID" value="KAB4162938.1"/>
    <property type="molecule type" value="Genomic_DNA"/>
</dbReference>
<dbReference type="InterPro" id="IPR052369">
    <property type="entry name" value="UG_Glycosaminoglycan_Hydrolase"/>
</dbReference>
<feature type="active site" description="Nucleophile" evidence="3">
    <location>
        <position position="116"/>
    </location>
</feature>
<evidence type="ECO:0000256" key="3">
    <source>
        <dbReference type="PIRSR" id="PIRSR610905-1"/>
    </source>
</evidence>
<feature type="active site" description="Proton donor" evidence="3">
    <location>
        <position position="181"/>
    </location>
</feature>
<dbReference type="GO" id="GO:0052757">
    <property type="term" value="F:chondroitin hydrolase activity"/>
    <property type="evidence" value="ECO:0007669"/>
    <property type="project" value="TreeGrafter"/>
</dbReference>
<dbReference type="Gene3D" id="1.50.10.10">
    <property type="match status" value="1"/>
</dbReference>
<dbReference type="AlphaFoldDB" id="A0A6I0K3I7"/>
<feature type="binding site" evidence="4">
    <location>
        <position position="253"/>
    </location>
    <ligand>
        <name>substrate</name>
    </ligand>
</feature>
<reference evidence="5 6" key="1">
    <citation type="journal article" date="2019" name="Nat. Med.">
        <title>A library of human gut bacterial isolates paired with longitudinal multiomics data enables mechanistic microbiome research.</title>
        <authorList>
            <person name="Poyet M."/>
            <person name="Groussin M."/>
            <person name="Gibbons S.M."/>
            <person name="Avila-Pacheco J."/>
            <person name="Jiang X."/>
            <person name="Kearney S.M."/>
            <person name="Perrotta A.R."/>
            <person name="Berdy B."/>
            <person name="Zhao S."/>
            <person name="Lieberman T.D."/>
            <person name="Swanson P.K."/>
            <person name="Smith M."/>
            <person name="Roesemann S."/>
            <person name="Alexander J.E."/>
            <person name="Rich S.A."/>
            <person name="Livny J."/>
            <person name="Vlamakis H."/>
            <person name="Clish C."/>
            <person name="Bullock K."/>
            <person name="Deik A."/>
            <person name="Scott J."/>
            <person name="Pierce K.A."/>
            <person name="Xavier R.J."/>
            <person name="Alm E.J."/>
        </authorList>
    </citation>
    <scope>NUCLEOTIDE SEQUENCE [LARGE SCALE GENOMIC DNA]</scope>
    <source>
        <strain evidence="5 6">BIOML-A27</strain>
    </source>
</reference>
<dbReference type="InterPro" id="IPR010905">
    <property type="entry name" value="Glyco_hydro_88"/>
</dbReference>
<evidence type="ECO:0000256" key="1">
    <source>
        <dbReference type="ARBA" id="ARBA00022801"/>
    </source>
</evidence>
<dbReference type="PROSITE" id="PS51257">
    <property type="entry name" value="PROKAR_LIPOPROTEIN"/>
    <property type="match status" value="1"/>
</dbReference>
<dbReference type="GO" id="GO:0000272">
    <property type="term" value="P:polysaccharide catabolic process"/>
    <property type="evidence" value="ECO:0007669"/>
    <property type="project" value="TreeGrafter"/>
</dbReference>
<protein>
    <submittedName>
        <fullName evidence="5">Glucuronyl hydrolase</fullName>
    </submittedName>
</protein>
<dbReference type="InterPro" id="IPR008928">
    <property type="entry name" value="6-hairpin_glycosidase_sf"/>
</dbReference>
<comment type="caution">
    <text evidence="5">The sequence shown here is derived from an EMBL/GenBank/DDBJ whole genome shotgun (WGS) entry which is preliminary data.</text>
</comment>
<evidence type="ECO:0000256" key="2">
    <source>
        <dbReference type="ARBA" id="ARBA00038358"/>
    </source>
</evidence>
<keyword evidence="1 5" id="KW-0378">Hydrolase</keyword>
<dbReference type="Pfam" id="PF07470">
    <property type="entry name" value="Glyco_hydro_88"/>
    <property type="match status" value="1"/>
</dbReference>
<dbReference type="Proteomes" id="UP000433928">
    <property type="component" value="Unassembled WGS sequence"/>
</dbReference>
<dbReference type="SUPFAM" id="SSF48208">
    <property type="entry name" value="Six-hairpin glycosidases"/>
    <property type="match status" value="1"/>
</dbReference>
<feature type="binding site" evidence="4">
    <location>
        <position position="241"/>
    </location>
    <ligand>
        <name>substrate</name>
    </ligand>
</feature>
<dbReference type="PANTHER" id="PTHR36845:SF1">
    <property type="entry name" value="HYDROLASE, PUTATIVE (AFU_ORTHOLOGUE AFUA_7G05090)-RELATED"/>
    <property type="match status" value="1"/>
</dbReference>
<feature type="non-terminal residue" evidence="5">
    <location>
        <position position="275"/>
    </location>
</feature>
<evidence type="ECO:0000313" key="5">
    <source>
        <dbReference type="EMBL" id="KAB4162938.1"/>
    </source>
</evidence>
<organism evidence="5 6">
    <name type="scientific">Bacteroides uniformis</name>
    <dbReference type="NCBI Taxonomy" id="820"/>
    <lineage>
        <taxon>Bacteria</taxon>
        <taxon>Pseudomonadati</taxon>
        <taxon>Bacteroidota</taxon>
        <taxon>Bacteroidia</taxon>
        <taxon>Bacteroidales</taxon>
        <taxon>Bacteroidaceae</taxon>
        <taxon>Bacteroides</taxon>
    </lineage>
</organism>
<dbReference type="InterPro" id="IPR012341">
    <property type="entry name" value="6hp_glycosidase-like_sf"/>
</dbReference>
<comment type="similarity">
    <text evidence="2">Belongs to the glycosyl hydrolase 88 family.</text>
</comment>
<feature type="binding site" evidence="4">
    <location>
        <position position="257"/>
    </location>
    <ligand>
        <name>substrate</name>
    </ligand>
</feature>
<dbReference type="PANTHER" id="PTHR36845">
    <property type="entry name" value="HYDROLASE, PUTATIVE (AFU_ORTHOLOGUE AFUA_7G05090)-RELATED"/>
    <property type="match status" value="1"/>
</dbReference>
<accession>A0A6I0K3I7</accession>
<evidence type="ECO:0000313" key="6">
    <source>
        <dbReference type="Proteomes" id="UP000433928"/>
    </source>
</evidence>
<gene>
    <name evidence="5" type="ORF">GAQ59_23220</name>
</gene>
<feature type="binding site" evidence="4">
    <location>
        <position position="116"/>
    </location>
    <ligand>
        <name>substrate</name>
    </ligand>
</feature>